<feature type="domain" description="VOC" evidence="1">
    <location>
        <begin position="1"/>
        <end position="120"/>
    </location>
</feature>
<dbReference type="KEGG" id="ske:Sked_18940"/>
<dbReference type="Gene3D" id="3.10.180.10">
    <property type="entry name" value="2,3-Dihydroxybiphenyl 1,2-Dioxygenase, domain 1"/>
    <property type="match status" value="1"/>
</dbReference>
<dbReference type="GO" id="GO:0051213">
    <property type="term" value="F:dioxygenase activity"/>
    <property type="evidence" value="ECO:0007669"/>
    <property type="project" value="UniProtKB-KW"/>
</dbReference>
<dbReference type="Pfam" id="PF00903">
    <property type="entry name" value="Glyoxalase"/>
    <property type="match status" value="1"/>
</dbReference>
<dbReference type="InterPro" id="IPR029068">
    <property type="entry name" value="Glyas_Bleomycin-R_OHBP_Dase"/>
</dbReference>
<proteinExistence type="predicted"/>
<name>D1BH99_SANKS</name>
<dbReference type="AlphaFoldDB" id="D1BH99"/>
<evidence type="ECO:0000259" key="1">
    <source>
        <dbReference type="PROSITE" id="PS51819"/>
    </source>
</evidence>
<evidence type="ECO:0000313" key="2">
    <source>
        <dbReference type="EMBL" id="ACZ21819.1"/>
    </source>
</evidence>
<dbReference type="SUPFAM" id="SSF54593">
    <property type="entry name" value="Glyoxalase/Bleomycin resistance protein/Dihydroxybiphenyl dioxygenase"/>
    <property type="match status" value="1"/>
</dbReference>
<organism evidence="2 3">
    <name type="scientific">Sanguibacter keddieii (strain ATCC 51767 / DSM 10542 / NCFB 3025 / ST-74)</name>
    <dbReference type="NCBI Taxonomy" id="446469"/>
    <lineage>
        <taxon>Bacteria</taxon>
        <taxon>Bacillati</taxon>
        <taxon>Actinomycetota</taxon>
        <taxon>Actinomycetes</taxon>
        <taxon>Micrococcales</taxon>
        <taxon>Sanguibacteraceae</taxon>
        <taxon>Sanguibacter</taxon>
    </lineage>
</organism>
<protein>
    <submittedName>
        <fullName evidence="2">Glyoxalase/Bleomycin resistance protein/Dioxygenase superfamily</fullName>
    </submittedName>
</protein>
<dbReference type="EMBL" id="CP001819">
    <property type="protein sequence ID" value="ACZ21819.1"/>
    <property type="molecule type" value="Genomic_DNA"/>
</dbReference>
<gene>
    <name evidence="2" type="ordered locus">Sked_18940</name>
</gene>
<evidence type="ECO:0000313" key="3">
    <source>
        <dbReference type="Proteomes" id="UP000000322"/>
    </source>
</evidence>
<dbReference type="PROSITE" id="PS51819">
    <property type="entry name" value="VOC"/>
    <property type="match status" value="1"/>
</dbReference>
<sequence>MIDSARAFSGFATDDVPATRAFYADVLGLQVDEEHGMLHLRLGDGASVLVYPKDEHTPASFTVLNFPVDDIEAAVDELVRRGVTFVRYEGVDDRGIMRGWGPDIAWFTDPAGNILSVIGEPAGDDSSQAAEAP</sequence>
<dbReference type="STRING" id="446469.Sked_18940"/>
<dbReference type="RefSeq" id="WP_012866888.1">
    <property type="nucleotide sequence ID" value="NC_013521.1"/>
</dbReference>
<dbReference type="HOGENOM" id="CLU_131565_1_0_11"/>
<accession>D1BH99</accession>
<dbReference type="InterPro" id="IPR004360">
    <property type="entry name" value="Glyas_Fos-R_dOase_dom"/>
</dbReference>
<reference evidence="2 3" key="1">
    <citation type="journal article" date="2009" name="Stand. Genomic Sci.">
        <title>Complete genome sequence of Sanguibacter keddieii type strain (ST-74).</title>
        <authorList>
            <person name="Ivanova N."/>
            <person name="Sikorski J."/>
            <person name="Sims D."/>
            <person name="Brettin T."/>
            <person name="Detter J.C."/>
            <person name="Han C."/>
            <person name="Lapidus A."/>
            <person name="Copeland A."/>
            <person name="Glavina Del Rio T."/>
            <person name="Nolan M."/>
            <person name="Chen F."/>
            <person name="Lucas S."/>
            <person name="Tice H."/>
            <person name="Cheng J.F."/>
            <person name="Bruce D."/>
            <person name="Goodwin L."/>
            <person name="Pitluck S."/>
            <person name="Pati A."/>
            <person name="Mavromatis K."/>
            <person name="Chen A."/>
            <person name="Palaniappan K."/>
            <person name="D'haeseleer P."/>
            <person name="Chain P."/>
            <person name="Bristow J."/>
            <person name="Eisen J.A."/>
            <person name="Markowitz V."/>
            <person name="Hugenholtz P."/>
            <person name="Goker M."/>
            <person name="Pukall R."/>
            <person name="Klenk H.P."/>
            <person name="Kyrpides N.C."/>
        </authorList>
    </citation>
    <scope>NUCLEOTIDE SEQUENCE [LARGE SCALE GENOMIC DNA]</scope>
    <source>
        <strain evidence="3">ATCC 51767 / DSM 10542 / NCFB 3025 / ST-74</strain>
    </source>
</reference>
<dbReference type="OrthoDB" id="9804907at2"/>
<dbReference type="eggNOG" id="COG0346">
    <property type="taxonomic scope" value="Bacteria"/>
</dbReference>
<dbReference type="Proteomes" id="UP000000322">
    <property type="component" value="Chromosome"/>
</dbReference>
<keyword evidence="3" id="KW-1185">Reference proteome</keyword>
<dbReference type="InterPro" id="IPR037523">
    <property type="entry name" value="VOC_core"/>
</dbReference>